<dbReference type="GO" id="GO:0005524">
    <property type="term" value="F:ATP binding"/>
    <property type="evidence" value="ECO:0007669"/>
    <property type="project" value="UniProtKB-KW"/>
</dbReference>
<comment type="catalytic activity">
    <reaction evidence="8">
        <text>L-seryl-[protein] + ATP = O-phospho-L-seryl-[protein] + ADP + H(+)</text>
        <dbReference type="Rhea" id="RHEA:17989"/>
        <dbReference type="Rhea" id="RHEA-COMP:9863"/>
        <dbReference type="Rhea" id="RHEA-COMP:11604"/>
        <dbReference type="ChEBI" id="CHEBI:15378"/>
        <dbReference type="ChEBI" id="CHEBI:29999"/>
        <dbReference type="ChEBI" id="CHEBI:30616"/>
        <dbReference type="ChEBI" id="CHEBI:83421"/>
        <dbReference type="ChEBI" id="CHEBI:456216"/>
        <dbReference type="EC" id="2.7.11.1"/>
    </reaction>
</comment>
<gene>
    <name evidence="10" type="ORF">L484_022641</name>
</gene>
<dbReference type="PANTHER" id="PTHR24419:SF18">
    <property type="entry name" value="SERINE_THREONINE-PROTEIN KINASE HASPIN"/>
    <property type="match status" value="1"/>
</dbReference>
<dbReference type="eggNOG" id="KOG2464">
    <property type="taxonomic scope" value="Eukaryota"/>
</dbReference>
<keyword evidence="2" id="KW-0723">Serine/threonine-protein kinase</keyword>
<dbReference type="SMART" id="SM01331">
    <property type="entry name" value="DUF3635"/>
    <property type="match status" value="1"/>
</dbReference>
<dbReference type="Gene3D" id="3.30.200.20">
    <property type="entry name" value="Phosphorylase Kinase, domain 1"/>
    <property type="match status" value="1"/>
</dbReference>
<evidence type="ECO:0000259" key="9">
    <source>
        <dbReference type="SMART" id="SM01331"/>
    </source>
</evidence>
<proteinExistence type="predicted"/>
<evidence type="ECO:0000256" key="6">
    <source>
        <dbReference type="ARBA" id="ARBA00022840"/>
    </source>
</evidence>
<feature type="domain" description="Serine/threonine-protein kinase haspin C-terminal" evidence="9">
    <location>
        <begin position="403"/>
        <end position="486"/>
    </location>
</feature>
<dbReference type="GO" id="GO:0035556">
    <property type="term" value="P:intracellular signal transduction"/>
    <property type="evidence" value="ECO:0007669"/>
    <property type="project" value="TreeGrafter"/>
</dbReference>
<evidence type="ECO:0000313" key="11">
    <source>
        <dbReference type="Proteomes" id="UP000030645"/>
    </source>
</evidence>
<organism evidence="10 11">
    <name type="scientific">Morus notabilis</name>
    <dbReference type="NCBI Taxonomy" id="981085"/>
    <lineage>
        <taxon>Eukaryota</taxon>
        <taxon>Viridiplantae</taxon>
        <taxon>Streptophyta</taxon>
        <taxon>Embryophyta</taxon>
        <taxon>Tracheophyta</taxon>
        <taxon>Spermatophyta</taxon>
        <taxon>Magnoliopsida</taxon>
        <taxon>eudicotyledons</taxon>
        <taxon>Gunneridae</taxon>
        <taxon>Pentapetalae</taxon>
        <taxon>rosids</taxon>
        <taxon>fabids</taxon>
        <taxon>Rosales</taxon>
        <taxon>Moraceae</taxon>
        <taxon>Moreae</taxon>
        <taxon>Morus</taxon>
    </lineage>
</organism>
<evidence type="ECO:0000256" key="8">
    <source>
        <dbReference type="ARBA" id="ARBA00048679"/>
    </source>
</evidence>
<keyword evidence="4" id="KW-0547">Nucleotide-binding</keyword>
<name>W9QXU8_9ROSA</name>
<evidence type="ECO:0000256" key="1">
    <source>
        <dbReference type="ARBA" id="ARBA00012513"/>
    </source>
</evidence>
<dbReference type="AlphaFoldDB" id="W9QXU8"/>
<dbReference type="GO" id="GO:0072354">
    <property type="term" value="F:histone H3T3 kinase activity"/>
    <property type="evidence" value="ECO:0007669"/>
    <property type="project" value="TreeGrafter"/>
</dbReference>
<dbReference type="GO" id="GO:0005634">
    <property type="term" value="C:nucleus"/>
    <property type="evidence" value="ECO:0007669"/>
    <property type="project" value="TreeGrafter"/>
</dbReference>
<keyword evidence="6" id="KW-0067">ATP-binding</keyword>
<evidence type="ECO:0000256" key="5">
    <source>
        <dbReference type="ARBA" id="ARBA00022777"/>
    </source>
</evidence>
<evidence type="ECO:0000313" key="10">
    <source>
        <dbReference type="EMBL" id="EXB57536.1"/>
    </source>
</evidence>
<dbReference type="SUPFAM" id="SSF56112">
    <property type="entry name" value="Protein kinase-like (PK-like)"/>
    <property type="match status" value="1"/>
</dbReference>
<dbReference type="EC" id="2.7.11.1" evidence="1"/>
<comment type="catalytic activity">
    <reaction evidence="7">
        <text>L-threonyl-[protein] + ATP = O-phospho-L-threonyl-[protein] + ADP + H(+)</text>
        <dbReference type="Rhea" id="RHEA:46608"/>
        <dbReference type="Rhea" id="RHEA-COMP:11060"/>
        <dbReference type="Rhea" id="RHEA-COMP:11605"/>
        <dbReference type="ChEBI" id="CHEBI:15378"/>
        <dbReference type="ChEBI" id="CHEBI:30013"/>
        <dbReference type="ChEBI" id="CHEBI:30616"/>
        <dbReference type="ChEBI" id="CHEBI:61977"/>
        <dbReference type="ChEBI" id="CHEBI:456216"/>
        <dbReference type="EC" id="2.7.11.1"/>
    </reaction>
</comment>
<evidence type="ECO:0000256" key="3">
    <source>
        <dbReference type="ARBA" id="ARBA00022679"/>
    </source>
</evidence>
<keyword evidence="5" id="KW-0418">Kinase</keyword>
<dbReference type="GO" id="GO:0005737">
    <property type="term" value="C:cytoplasm"/>
    <property type="evidence" value="ECO:0007669"/>
    <property type="project" value="TreeGrafter"/>
</dbReference>
<protein>
    <recommendedName>
        <fullName evidence="1">non-specific serine/threonine protein kinase</fullName>
        <ecNumber evidence="1">2.7.11.1</ecNumber>
    </recommendedName>
</protein>
<dbReference type="FunFam" id="3.30.200.20:FF:000605">
    <property type="entry name" value="Serine/threonine-protein kinase haspin-like protein"/>
    <property type="match status" value="1"/>
</dbReference>
<dbReference type="Proteomes" id="UP000030645">
    <property type="component" value="Unassembled WGS sequence"/>
</dbReference>
<accession>W9QXU8</accession>
<evidence type="ECO:0000256" key="2">
    <source>
        <dbReference type="ARBA" id="ARBA00022527"/>
    </source>
</evidence>
<dbReference type="InterPro" id="IPR011009">
    <property type="entry name" value="Kinase-like_dom_sf"/>
</dbReference>
<reference evidence="11" key="1">
    <citation type="submission" date="2013-01" db="EMBL/GenBank/DDBJ databases">
        <title>Draft Genome Sequence of a Mulberry Tree, Morus notabilis C.K. Schneid.</title>
        <authorList>
            <person name="He N."/>
            <person name="Zhao S."/>
        </authorList>
    </citation>
    <scope>NUCLEOTIDE SEQUENCE</scope>
</reference>
<dbReference type="Pfam" id="PF12330">
    <property type="entry name" value="Haspin_kinase"/>
    <property type="match status" value="1"/>
</dbReference>
<dbReference type="Gene3D" id="1.10.510.10">
    <property type="entry name" value="Transferase(Phosphotransferase) domain 1"/>
    <property type="match status" value="2"/>
</dbReference>
<sequence>MAVGACVDYHQPQVKQAKRRGRPPVPKGKVVKPLSFDKERAYFEEVDAFELEEESPSPKNYGTWVRANQNDSVAIPHLSSRLQKWLKCKRLNHSCGPTSTLSKILGTPSMTLTPIGGDDFDPFCLKSTPKKSSIKVGLPLHYVESTSNEMEDVANESCEDIEFAVKKFSLASTSPLHSYQSNQFATLLAVCGQSVPTTFQDVFSKYCDLQNITKIGEGTFGEAFMAGNYVCKIVPIDGDFRVNGEVQKRSGELLEEVVLSRTLNCLRGREGDGHNACTTFIETVDLQVCQGSYDPALIRAWQDWDEKHRSENDHPKEFPDTQCYVVFVLEHGGRDLESFVLLNFDEARTLLVQVTAALAVAEAAYEFEHRDLHWYDFVQNFKFNKHDGCTGEDILFLDLSSDPDLFKGPARDKQSETYRKMKEVTEDCWEESFPRTNVLWLLYLVDILLHKKAFEHTSKNVRDLRSLKKRLDEYQSAREAILDPFFSDLLAYQVVSCEV</sequence>
<dbReference type="PANTHER" id="PTHR24419">
    <property type="entry name" value="INTERLEUKIN-1 RECEPTOR-ASSOCIATED KINASE"/>
    <property type="match status" value="1"/>
</dbReference>
<evidence type="ECO:0000256" key="7">
    <source>
        <dbReference type="ARBA" id="ARBA00047899"/>
    </source>
</evidence>
<dbReference type="InterPro" id="IPR024604">
    <property type="entry name" value="GSG2_C"/>
</dbReference>
<keyword evidence="11" id="KW-1185">Reference proteome</keyword>
<dbReference type="EMBL" id="KE344347">
    <property type="protein sequence ID" value="EXB57536.1"/>
    <property type="molecule type" value="Genomic_DNA"/>
</dbReference>
<dbReference type="GO" id="GO:0000278">
    <property type="term" value="P:mitotic cell cycle"/>
    <property type="evidence" value="ECO:0007669"/>
    <property type="project" value="TreeGrafter"/>
</dbReference>
<evidence type="ECO:0000256" key="4">
    <source>
        <dbReference type="ARBA" id="ARBA00022741"/>
    </source>
</evidence>
<keyword evidence="3" id="KW-0808">Transferase</keyword>
<dbReference type="STRING" id="981085.W9QXU8"/>